<organism evidence="2 3">
    <name type="scientific">Acipenser oxyrinchus oxyrinchus</name>
    <dbReference type="NCBI Taxonomy" id="40147"/>
    <lineage>
        <taxon>Eukaryota</taxon>
        <taxon>Metazoa</taxon>
        <taxon>Chordata</taxon>
        <taxon>Craniata</taxon>
        <taxon>Vertebrata</taxon>
        <taxon>Euteleostomi</taxon>
        <taxon>Actinopterygii</taxon>
        <taxon>Chondrostei</taxon>
        <taxon>Acipenseriformes</taxon>
        <taxon>Acipenseridae</taxon>
        <taxon>Acipenser</taxon>
    </lineage>
</organism>
<comment type="caution">
    <text evidence="2">The sequence shown here is derived from an EMBL/GenBank/DDBJ whole genome shotgun (WGS) entry which is preliminary data.</text>
</comment>
<feature type="region of interest" description="Disordered" evidence="1">
    <location>
        <begin position="36"/>
        <end position="56"/>
    </location>
</feature>
<dbReference type="EMBL" id="JAGXEW010000002">
    <property type="protein sequence ID" value="KAK1174365.1"/>
    <property type="molecule type" value="Genomic_DNA"/>
</dbReference>
<accession>A0AAD8GHR1</accession>
<dbReference type="AlphaFoldDB" id="A0AAD8GHR1"/>
<protein>
    <submittedName>
        <fullName evidence="2">Uncharacterized protein</fullName>
    </submittedName>
</protein>
<evidence type="ECO:0000256" key="1">
    <source>
        <dbReference type="SAM" id="MobiDB-lite"/>
    </source>
</evidence>
<gene>
    <name evidence="2" type="ORF">AOXY_G1850</name>
</gene>
<evidence type="ECO:0000313" key="2">
    <source>
        <dbReference type="EMBL" id="KAK1174365.1"/>
    </source>
</evidence>
<evidence type="ECO:0000313" key="3">
    <source>
        <dbReference type="Proteomes" id="UP001230051"/>
    </source>
</evidence>
<name>A0AAD8GHR1_ACIOX</name>
<reference evidence="2" key="1">
    <citation type="submission" date="2022-02" db="EMBL/GenBank/DDBJ databases">
        <title>Atlantic sturgeon de novo genome assembly.</title>
        <authorList>
            <person name="Stock M."/>
            <person name="Klopp C."/>
            <person name="Guiguen Y."/>
            <person name="Cabau C."/>
            <person name="Parinello H."/>
            <person name="Santidrian Yebra-Pimentel E."/>
            <person name="Kuhl H."/>
            <person name="Dirks R.P."/>
            <person name="Guessner J."/>
            <person name="Wuertz S."/>
            <person name="Du K."/>
            <person name="Schartl M."/>
        </authorList>
    </citation>
    <scope>NUCLEOTIDE SEQUENCE</scope>
    <source>
        <strain evidence="2">STURGEONOMICS-FGT-2020</strain>
        <tissue evidence="2">Whole blood</tissue>
    </source>
</reference>
<dbReference type="Proteomes" id="UP001230051">
    <property type="component" value="Unassembled WGS sequence"/>
</dbReference>
<keyword evidence="3" id="KW-1185">Reference proteome</keyword>
<feature type="compositionally biased region" description="Low complexity" evidence="1">
    <location>
        <begin position="45"/>
        <end position="54"/>
    </location>
</feature>
<sequence>MLTSCTGKRSGKDIFVNGISKPPNMEMKMKSWLWTTDSDLGPSETKSTGSTGKTQDLKCTQWQCSTR</sequence>
<proteinExistence type="predicted"/>